<feature type="modified residue" description="4-aspartylphosphate" evidence="6">
    <location>
        <position position="51"/>
    </location>
</feature>
<dbReference type="PROSITE" id="PS50110">
    <property type="entry name" value="RESPONSE_REGULATORY"/>
    <property type="match status" value="1"/>
</dbReference>
<sequence length="220" mass="25410">MKLLVVEDEPKLNKGLVQGLQSRGYAVDFAFDGEEGERLARVNHYDLILLDVMIPKKDGLEVCRTLRAHGVQTPILFLTARDAVEDKIRGLDMGGDDYLVKPFSFDELVARMRTLLRRPPLSASDVLELGGLRLDTRSQKVMIDGKEIYLTLREYGLLEYFLRNKEIVVTREDILTHVWDRFFDSFSNVVDVHLKNLRKKLPKIYAKRIQTVWGKGYRIT</sequence>
<evidence type="ECO:0000256" key="2">
    <source>
        <dbReference type="ARBA" id="ARBA00023012"/>
    </source>
</evidence>
<organism evidence="10 11">
    <name type="scientific">Candidatus Uhrbacteria bacterium GW2011_GWC2_41_11</name>
    <dbReference type="NCBI Taxonomy" id="1618985"/>
    <lineage>
        <taxon>Bacteria</taxon>
        <taxon>Candidatus Uhriibacteriota</taxon>
    </lineage>
</organism>
<dbReference type="Gene3D" id="3.40.50.2300">
    <property type="match status" value="1"/>
</dbReference>
<dbReference type="GO" id="GO:0006355">
    <property type="term" value="P:regulation of DNA-templated transcription"/>
    <property type="evidence" value="ECO:0007669"/>
    <property type="project" value="InterPro"/>
</dbReference>
<dbReference type="InterPro" id="IPR036388">
    <property type="entry name" value="WH-like_DNA-bd_sf"/>
</dbReference>
<feature type="DNA-binding region" description="OmpR/PhoB-type" evidence="7">
    <location>
        <begin position="124"/>
        <end position="220"/>
    </location>
</feature>
<name>A0A0G0XG76_9BACT</name>
<dbReference type="SUPFAM" id="SSF52172">
    <property type="entry name" value="CheY-like"/>
    <property type="match status" value="1"/>
</dbReference>
<dbReference type="PANTHER" id="PTHR48111">
    <property type="entry name" value="REGULATOR OF RPOS"/>
    <property type="match status" value="1"/>
</dbReference>
<dbReference type="CDD" id="cd00383">
    <property type="entry name" value="trans_reg_C"/>
    <property type="match status" value="1"/>
</dbReference>
<comment type="caution">
    <text evidence="10">The sequence shown here is derived from an EMBL/GenBank/DDBJ whole genome shotgun (WGS) entry which is preliminary data.</text>
</comment>
<evidence type="ECO:0000256" key="5">
    <source>
        <dbReference type="ARBA" id="ARBA00023163"/>
    </source>
</evidence>
<feature type="domain" description="Response regulatory" evidence="8">
    <location>
        <begin position="2"/>
        <end position="116"/>
    </location>
</feature>
<keyword evidence="1 6" id="KW-0597">Phosphoprotein</keyword>
<keyword evidence="5" id="KW-0804">Transcription</keyword>
<reference evidence="10 11" key="1">
    <citation type="journal article" date="2015" name="Nature">
        <title>rRNA introns, odd ribosomes, and small enigmatic genomes across a large radiation of phyla.</title>
        <authorList>
            <person name="Brown C.T."/>
            <person name="Hug L.A."/>
            <person name="Thomas B.C."/>
            <person name="Sharon I."/>
            <person name="Castelle C.J."/>
            <person name="Singh A."/>
            <person name="Wilkins M.J."/>
            <person name="Williams K.H."/>
            <person name="Banfield J.F."/>
        </authorList>
    </citation>
    <scope>NUCLEOTIDE SEQUENCE [LARGE SCALE GENOMIC DNA]</scope>
</reference>
<protein>
    <submittedName>
        <fullName evidence="10">Response regulator receiver domain protein (CheY-like)</fullName>
    </submittedName>
</protein>
<dbReference type="GO" id="GO:0000976">
    <property type="term" value="F:transcription cis-regulatory region binding"/>
    <property type="evidence" value="ECO:0007669"/>
    <property type="project" value="TreeGrafter"/>
</dbReference>
<dbReference type="FunFam" id="3.40.50.2300:FF:000002">
    <property type="entry name" value="DNA-binding response regulator PhoP"/>
    <property type="match status" value="1"/>
</dbReference>
<keyword evidence="4 7" id="KW-0238">DNA-binding</keyword>
<dbReference type="InterPro" id="IPR011006">
    <property type="entry name" value="CheY-like_superfamily"/>
</dbReference>
<dbReference type="PANTHER" id="PTHR48111:SF22">
    <property type="entry name" value="REGULATOR OF RPOS"/>
    <property type="match status" value="1"/>
</dbReference>
<evidence type="ECO:0000313" key="10">
    <source>
        <dbReference type="EMBL" id="KKR86722.1"/>
    </source>
</evidence>
<dbReference type="InterPro" id="IPR039420">
    <property type="entry name" value="WalR-like"/>
</dbReference>
<proteinExistence type="predicted"/>
<evidence type="ECO:0000256" key="6">
    <source>
        <dbReference type="PROSITE-ProRule" id="PRU00169"/>
    </source>
</evidence>
<gene>
    <name evidence="10" type="ORF">UU35_C0009G0009</name>
</gene>
<dbReference type="GO" id="GO:0032993">
    <property type="term" value="C:protein-DNA complex"/>
    <property type="evidence" value="ECO:0007669"/>
    <property type="project" value="TreeGrafter"/>
</dbReference>
<evidence type="ECO:0000256" key="1">
    <source>
        <dbReference type="ARBA" id="ARBA00022553"/>
    </source>
</evidence>
<feature type="domain" description="OmpR/PhoB-type" evidence="9">
    <location>
        <begin position="124"/>
        <end position="220"/>
    </location>
</feature>
<dbReference type="AlphaFoldDB" id="A0A0G0XG76"/>
<evidence type="ECO:0000259" key="8">
    <source>
        <dbReference type="PROSITE" id="PS50110"/>
    </source>
</evidence>
<dbReference type="Gene3D" id="6.10.250.690">
    <property type="match status" value="1"/>
</dbReference>
<evidence type="ECO:0000256" key="4">
    <source>
        <dbReference type="ARBA" id="ARBA00023125"/>
    </source>
</evidence>
<dbReference type="InterPro" id="IPR001867">
    <property type="entry name" value="OmpR/PhoB-type_DNA-bd"/>
</dbReference>
<accession>A0A0G0XG76</accession>
<dbReference type="Proteomes" id="UP000034616">
    <property type="component" value="Unassembled WGS sequence"/>
</dbReference>
<dbReference type="InterPro" id="IPR001789">
    <property type="entry name" value="Sig_transdc_resp-reg_receiver"/>
</dbReference>
<evidence type="ECO:0000256" key="7">
    <source>
        <dbReference type="PROSITE-ProRule" id="PRU01091"/>
    </source>
</evidence>
<dbReference type="GO" id="GO:0000156">
    <property type="term" value="F:phosphorelay response regulator activity"/>
    <property type="evidence" value="ECO:0007669"/>
    <property type="project" value="TreeGrafter"/>
</dbReference>
<dbReference type="GO" id="GO:0005829">
    <property type="term" value="C:cytosol"/>
    <property type="evidence" value="ECO:0007669"/>
    <property type="project" value="TreeGrafter"/>
</dbReference>
<dbReference type="SMART" id="SM00862">
    <property type="entry name" value="Trans_reg_C"/>
    <property type="match status" value="1"/>
</dbReference>
<keyword evidence="3" id="KW-0805">Transcription regulation</keyword>
<dbReference type="Pfam" id="PF00486">
    <property type="entry name" value="Trans_reg_C"/>
    <property type="match status" value="1"/>
</dbReference>
<evidence type="ECO:0000256" key="3">
    <source>
        <dbReference type="ARBA" id="ARBA00023015"/>
    </source>
</evidence>
<evidence type="ECO:0000259" key="9">
    <source>
        <dbReference type="PROSITE" id="PS51755"/>
    </source>
</evidence>
<keyword evidence="2" id="KW-0902">Two-component regulatory system</keyword>
<evidence type="ECO:0000313" key="11">
    <source>
        <dbReference type="Proteomes" id="UP000034616"/>
    </source>
</evidence>
<dbReference type="EMBL" id="LCAH01000009">
    <property type="protein sequence ID" value="KKR86722.1"/>
    <property type="molecule type" value="Genomic_DNA"/>
</dbReference>
<dbReference type="PROSITE" id="PS51755">
    <property type="entry name" value="OMPR_PHOB"/>
    <property type="match status" value="1"/>
</dbReference>
<dbReference type="Gene3D" id="1.10.10.10">
    <property type="entry name" value="Winged helix-like DNA-binding domain superfamily/Winged helix DNA-binding domain"/>
    <property type="match status" value="1"/>
</dbReference>
<dbReference type="SMART" id="SM00448">
    <property type="entry name" value="REC"/>
    <property type="match status" value="1"/>
</dbReference>
<dbReference type="Pfam" id="PF00072">
    <property type="entry name" value="Response_reg"/>
    <property type="match status" value="1"/>
</dbReference>